<feature type="compositionally biased region" description="Basic and acidic residues" evidence="5">
    <location>
        <begin position="120"/>
        <end position="136"/>
    </location>
</feature>
<gene>
    <name evidence="7" type="primary">Fancm</name>
    <name evidence="7" type="ORF">CEPORN_R15625</name>
</gene>
<reference evidence="7 8" key="1">
    <citation type="submission" date="2019-09" db="EMBL/GenBank/DDBJ databases">
        <title>Bird 10,000 Genomes (B10K) Project - Family phase.</title>
        <authorList>
            <person name="Zhang G."/>
        </authorList>
    </citation>
    <scope>NUCLEOTIDE SEQUENCE [LARGE SCALE GENOMIC DNA]</scope>
    <source>
        <strain evidence="7">B10K-DU-001-01</strain>
        <tissue evidence="7">Muscle</tissue>
    </source>
</reference>
<feature type="region of interest" description="Disordered" evidence="5">
    <location>
        <begin position="114"/>
        <end position="171"/>
    </location>
</feature>
<feature type="compositionally biased region" description="Polar residues" evidence="5">
    <location>
        <begin position="204"/>
        <end position="214"/>
    </location>
</feature>
<dbReference type="GO" id="GO:0016787">
    <property type="term" value="F:hydrolase activity"/>
    <property type="evidence" value="ECO:0007669"/>
    <property type="project" value="UniProtKB-KW"/>
</dbReference>
<organism evidence="7 8">
    <name type="scientific">Cephalopterus ornatus</name>
    <name type="common">Amazonian umbrellabird</name>
    <dbReference type="NCBI Taxonomy" id="114276"/>
    <lineage>
        <taxon>Eukaryota</taxon>
        <taxon>Metazoa</taxon>
        <taxon>Chordata</taxon>
        <taxon>Craniata</taxon>
        <taxon>Vertebrata</taxon>
        <taxon>Euteleostomi</taxon>
        <taxon>Archelosauria</taxon>
        <taxon>Archosauria</taxon>
        <taxon>Dinosauria</taxon>
        <taxon>Saurischia</taxon>
        <taxon>Theropoda</taxon>
        <taxon>Coelurosauria</taxon>
        <taxon>Aves</taxon>
        <taxon>Neognathae</taxon>
        <taxon>Neoaves</taxon>
        <taxon>Telluraves</taxon>
        <taxon>Australaves</taxon>
        <taxon>Passeriformes</taxon>
        <taxon>Cotingidae</taxon>
        <taxon>Cephalopterus</taxon>
    </lineage>
</organism>
<evidence type="ECO:0000256" key="4">
    <source>
        <dbReference type="ARBA" id="ARBA00022840"/>
    </source>
</evidence>
<feature type="region of interest" description="Disordered" evidence="5">
    <location>
        <begin position="185"/>
        <end position="250"/>
    </location>
</feature>
<sequence>MKALYLESVRSPALGSRYRMVRREFNSSAVFSQIPEQDLEYAEDSFCVGDEEEEGCRQSGPSEEEEECVSLGLLPREGFPAGQGRYLTRCRTRLNQARLEHRRKPSRIIVISDSSEEEMAVSREKSMKADCARVEEGSAECPEPPVPPAQHSSGAGAVPAPGPGGHDSEMLLGLGASVCEGLDLHPDHPIGSTSFPPAVPGSVQAPTEVSSSWKNPHGFTSDPACPAATDPSSASAGLSRHPPGKGPSLSILADSREISCGAEVISSLRAVHGLRVQVCSLGSSDYIVSTRLAVERTFQSELQGPGNRNRLSQRLQRLQGLFQRVCVILETDRARPGETSRLFQRTQYYDGVLSALVQAGIRILFSSCQEETAVLLKDLALLEHRKGAAIGVPTELEGPRQDLLGFYLSIPTLSYVGALQLCHCFGCPRDLANSSPSAVAAAARLSRDGAEEIQRYLRHSFDPQLLPQPPRAGGKG</sequence>
<dbReference type="EMBL" id="VZRE01006235">
    <property type="protein sequence ID" value="NWU10175.1"/>
    <property type="molecule type" value="Genomic_DNA"/>
</dbReference>
<dbReference type="Proteomes" id="UP000543364">
    <property type="component" value="Unassembled WGS sequence"/>
</dbReference>
<dbReference type="SUPFAM" id="SSF52980">
    <property type="entry name" value="Restriction endonuclease-like"/>
    <property type="match status" value="1"/>
</dbReference>
<dbReference type="InterPro" id="IPR047418">
    <property type="entry name" value="XPF_nuclease_FANCM"/>
</dbReference>
<protein>
    <submittedName>
        <fullName evidence="7">FANCM protein</fullName>
    </submittedName>
</protein>
<dbReference type="GO" id="GO:0043138">
    <property type="term" value="F:3'-5' DNA helicase activity"/>
    <property type="evidence" value="ECO:0007669"/>
    <property type="project" value="TreeGrafter"/>
</dbReference>
<feature type="non-terminal residue" evidence="7">
    <location>
        <position position="476"/>
    </location>
</feature>
<feature type="domain" description="ERCC4" evidence="6">
    <location>
        <begin position="250"/>
        <end position="333"/>
    </location>
</feature>
<dbReference type="InterPro" id="IPR006166">
    <property type="entry name" value="ERCC4_domain"/>
</dbReference>
<keyword evidence="2" id="KW-0378">Hydrolase</keyword>
<accession>A0A7K5U2X0</accession>
<evidence type="ECO:0000259" key="6">
    <source>
        <dbReference type="SMART" id="SM00891"/>
    </source>
</evidence>
<dbReference type="AlphaFoldDB" id="A0A7K5U2X0"/>
<evidence type="ECO:0000256" key="3">
    <source>
        <dbReference type="ARBA" id="ARBA00022806"/>
    </source>
</evidence>
<feature type="non-terminal residue" evidence="7">
    <location>
        <position position="1"/>
    </location>
</feature>
<keyword evidence="3" id="KW-0347">Helicase</keyword>
<evidence type="ECO:0000256" key="1">
    <source>
        <dbReference type="ARBA" id="ARBA00022741"/>
    </source>
</evidence>
<dbReference type="SMART" id="SM00891">
    <property type="entry name" value="ERCC4"/>
    <property type="match status" value="1"/>
</dbReference>
<dbReference type="GO" id="GO:0009378">
    <property type="term" value="F:four-way junction helicase activity"/>
    <property type="evidence" value="ECO:0007669"/>
    <property type="project" value="TreeGrafter"/>
</dbReference>
<dbReference type="Pfam" id="PF02732">
    <property type="entry name" value="ERCC4"/>
    <property type="match status" value="1"/>
</dbReference>
<dbReference type="GO" id="GO:0045003">
    <property type="term" value="P:double-strand break repair via synthesis-dependent strand annealing"/>
    <property type="evidence" value="ECO:0007669"/>
    <property type="project" value="TreeGrafter"/>
</dbReference>
<keyword evidence="8" id="KW-1185">Reference proteome</keyword>
<keyword evidence="4" id="KW-0067">ATP-binding</keyword>
<dbReference type="GO" id="GO:0036297">
    <property type="term" value="P:interstrand cross-link repair"/>
    <property type="evidence" value="ECO:0007669"/>
    <property type="project" value="TreeGrafter"/>
</dbReference>
<comment type="caution">
    <text evidence="7">The sequence shown here is derived from an EMBL/GenBank/DDBJ whole genome shotgun (WGS) entry which is preliminary data.</text>
</comment>
<evidence type="ECO:0000313" key="7">
    <source>
        <dbReference type="EMBL" id="NWU10175.1"/>
    </source>
</evidence>
<evidence type="ECO:0000256" key="5">
    <source>
        <dbReference type="SAM" id="MobiDB-lite"/>
    </source>
</evidence>
<dbReference type="Gene3D" id="1.10.150.20">
    <property type="entry name" value="5' to 3' exonuclease, C-terminal subdomain"/>
    <property type="match status" value="1"/>
</dbReference>
<dbReference type="PANTHER" id="PTHR14025:SF20">
    <property type="entry name" value="FANCONI ANEMIA GROUP M PROTEIN"/>
    <property type="match status" value="1"/>
</dbReference>
<dbReference type="CDD" id="cd20077">
    <property type="entry name" value="XPF_nuclease_FANCM"/>
    <property type="match status" value="1"/>
</dbReference>
<dbReference type="InterPro" id="IPR011335">
    <property type="entry name" value="Restrct_endonuc-II-like"/>
</dbReference>
<proteinExistence type="predicted"/>
<name>A0A7K5U2X0_CEPOR</name>
<evidence type="ECO:0000256" key="2">
    <source>
        <dbReference type="ARBA" id="ARBA00022801"/>
    </source>
</evidence>
<dbReference type="Gene3D" id="3.40.50.10130">
    <property type="match status" value="1"/>
</dbReference>
<evidence type="ECO:0000313" key="8">
    <source>
        <dbReference type="Proteomes" id="UP000543364"/>
    </source>
</evidence>
<dbReference type="PANTHER" id="PTHR14025">
    <property type="entry name" value="FANCONI ANEMIA GROUP M FANCM FAMILY MEMBER"/>
    <property type="match status" value="1"/>
</dbReference>
<dbReference type="GO" id="GO:0004518">
    <property type="term" value="F:nuclease activity"/>
    <property type="evidence" value="ECO:0007669"/>
    <property type="project" value="InterPro"/>
</dbReference>
<keyword evidence="1" id="KW-0547">Nucleotide-binding</keyword>
<dbReference type="GO" id="GO:0005524">
    <property type="term" value="F:ATP binding"/>
    <property type="evidence" value="ECO:0007669"/>
    <property type="project" value="UniProtKB-KW"/>
</dbReference>
<dbReference type="GO" id="GO:0000400">
    <property type="term" value="F:four-way junction DNA binding"/>
    <property type="evidence" value="ECO:0007669"/>
    <property type="project" value="TreeGrafter"/>
</dbReference>